<dbReference type="PANTHER" id="PTHR34580">
    <property type="match status" value="1"/>
</dbReference>
<evidence type="ECO:0000313" key="3">
    <source>
        <dbReference type="EMBL" id="ABQ27559.1"/>
    </source>
</evidence>
<organism evidence="3 4">
    <name type="scientific">Geotalea uraniireducens (strain Rf4)</name>
    <name type="common">Geobacter uraniireducens</name>
    <dbReference type="NCBI Taxonomy" id="351605"/>
    <lineage>
        <taxon>Bacteria</taxon>
        <taxon>Pseudomonadati</taxon>
        <taxon>Thermodesulfobacteriota</taxon>
        <taxon>Desulfuromonadia</taxon>
        <taxon>Geobacterales</taxon>
        <taxon>Geobacteraceae</taxon>
        <taxon>Geotalea</taxon>
    </lineage>
</organism>
<dbReference type="InterPro" id="IPR057727">
    <property type="entry name" value="WCX_dom"/>
</dbReference>
<protein>
    <submittedName>
        <fullName evidence="3">Transcriptional regulator-like protein</fullName>
    </submittedName>
</protein>
<dbReference type="RefSeq" id="WP_011940220.1">
    <property type="nucleotide sequence ID" value="NC_009483.1"/>
</dbReference>
<dbReference type="Pfam" id="PF25583">
    <property type="entry name" value="WCX"/>
    <property type="match status" value="1"/>
</dbReference>
<accession>A5G6Z1</accession>
<dbReference type="OrthoDB" id="9787242at2"/>
<evidence type="ECO:0000259" key="1">
    <source>
        <dbReference type="Pfam" id="PF13280"/>
    </source>
</evidence>
<dbReference type="PROSITE" id="PS52050">
    <property type="entry name" value="WYL"/>
    <property type="match status" value="1"/>
</dbReference>
<evidence type="ECO:0000313" key="4">
    <source>
        <dbReference type="Proteomes" id="UP000006695"/>
    </source>
</evidence>
<evidence type="ECO:0000259" key="2">
    <source>
        <dbReference type="Pfam" id="PF25583"/>
    </source>
</evidence>
<dbReference type="InterPro" id="IPR026881">
    <property type="entry name" value="WYL_dom"/>
</dbReference>
<dbReference type="EMBL" id="CP000698">
    <property type="protein sequence ID" value="ABQ27559.1"/>
    <property type="molecule type" value="Genomic_DNA"/>
</dbReference>
<feature type="domain" description="WYL" evidence="1">
    <location>
        <begin position="142"/>
        <end position="210"/>
    </location>
</feature>
<dbReference type="InterPro" id="IPR051534">
    <property type="entry name" value="CBASS_pafABC_assoc_protein"/>
</dbReference>
<gene>
    <name evidence="3" type="ordered locus">Gura_3403</name>
</gene>
<dbReference type="AlphaFoldDB" id="A5G6Z1"/>
<dbReference type="KEGG" id="gur:Gura_3403"/>
<dbReference type="Proteomes" id="UP000006695">
    <property type="component" value="Chromosome"/>
</dbReference>
<feature type="domain" description="WCX" evidence="2">
    <location>
        <begin position="241"/>
        <end position="317"/>
    </location>
</feature>
<dbReference type="PANTHER" id="PTHR34580:SF3">
    <property type="entry name" value="PROTEIN PAFB"/>
    <property type="match status" value="1"/>
</dbReference>
<dbReference type="HOGENOM" id="CLU_041141_4_1_7"/>
<keyword evidence="4" id="KW-1185">Reference proteome</keyword>
<name>A5G6Z1_GEOUR</name>
<reference evidence="3 4" key="1">
    <citation type="submission" date="2007-05" db="EMBL/GenBank/DDBJ databases">
        <title>Complete sequence of Geobacter uraniireducens Rf4.</title>
        <authorList>
            <consortium name="US DOE Joint Genome Institute"/>
            <person name="Copeland A."/>
            <person name="Lucas S."/>
            <person name="Lapidus A."/>
            <person name="Barry K."/>
            <person name="Detter J.C."/>
            <person name="Glavina del Rio T."/>
            <person name="Hammon N."/>
            <person name="Israni S."/>
            <person name="Dalin E."/>
            <person name="Tice H."/>
            <person name="Pitluck S."/>
            <person name="Chertkov O."/>
            <person name="Brettin T."/>
            <person name="Bruce D."/>
            <person name="Han C."/>
            <person name="Schmutz J."/>
            <person name="Larimer F."/>
            <person name="Land M."/>
            <person name="Hauser L."/>
            <person name="Kyrpides N."/>
            <person name="Mikhailova N."/>
            <person name="Shelobolina E."/>
            <person name="Aklujkar M."/>
            <person name="Lovley D."/>
            <person name="Richardson P."/>
        </authorList>
    </citation>
    <scope>NUCLEOTIDE SEQUENCE [LARGE SCALE GENOMIC DNA]</scope>
    <source>
        <strain evidence="3 4">Rf4</strain>
    </source>
</reference>
<dbReference type="Pfam" id="PF13280">
    <property type="entry name" value="WYL"/>
    <property type="match status" value="1"/>
</dbReference>
<dbReference type="STRING" id="351605.Gura_3403"/>
<proteinExistence type="predicted"/>
<sequence>MADHLKFERYYWFDSEVRRGAFPNANCLARRFEISAKTAQRTIDFMRDRLGAPLDYDSHRKGYYYTESGFALPPFEVAQNELLAVLLAQNLLAGAASGVISHSIRSFGRKLFAATGSFGLSEARVNEAFSAVWHGFAPAEAETFRIVADALVQRRQLAFHYFAPSTNAHTERLVEPHHLQHYMGGWVLLARCLDRDDWRKFHLGRMHEVRLSAQPFTPRPASEWQEQLGGAFGIFQGGASVRVVLRFNPFRARWVRDELWHVEQSVEELADGSLLLSFAVADFREVKLRILQFGADVEVVEPVELRDEIMAEIGRMAELYKKG</sequence>